<keyword evidence="2" id="KW-1185">Reference proteome</keyword>
<dbReference type="EMBL" id="JAEHOC010000060">
    <property type="protein sequence ID" value="KAG2424990.1"/>
    <property type="molecule type" value="Genomic_DNA"/>
</dbReference>
<comment type="caution">
    <text evidence="1">The sequence shown here is derived from an EMBL/GenBank/DDBJ whole genome shotgun (WGS) entry which is preliminary data.</text>
</comment>
<proteinExistence type="predicted"/>
<dbReference type="Proteomes" id="UP000650467">
    <property type="component" value="Unassembled WGS sequence"/>
</dbReference>
<protein>
    <submittedName>
        <fullName evidence="1">Uncharacterized protein</fullName>
    </submittedName>
</protein>
<evidence type="ECO:0000313" key="2">
    <source>
        <dbReference type="Proteomes" id="UP000650467"/>
    </source>
</evidence>
<dbReference type="AlphaFoldDB" id="A0A835VRE2"/>
<name>A0A835VRE2_CHLIN</name>
<evidence type="ECO:0000313" key="1">
    <source>
        <dbReference type="EMBL" id="KAG2424990.1"/>
    </source>
</evidence>
<accession>A0A835VRE2</accession>
<sequence>MDGNLLLVVNSADRDRRTHPQAASFAVELDAGVDPALYGWVELAGCRVPSPYILTIREDSNTFRFSEDVMVYDRVAEERTTHGSVQTVSIPARYYASLQEVAVVLEAAINAVSTADITLRYDPATDRYTLVSSLQRKAGAPPERPALCGFHVFASPLLEMMGFLGHTDHLLVGTIPYFTQKASLTVRGALPPSIRVADKLILAMLLPSGAVHTEAAFITQLAPNSFEIDHRPAFSDHLVSVHYGILYSVTCPRRVPPSPDPLLYISLPGLAQTLCADPEAGRCSRSS</sequence>
<organism evidence="1 2">
    <name type="scientific">Chlamydomonas incerta</name>
    <dbReference type="NCBI Taxonomy" id="51695"/>
    <lineage>
        <taxon>Eukaryota</taxon>
        <taxon>Viridiplantae</taxon>
        <taxon>Chlorophyta</taxon>
        <taxon>core chlorophytes</taxon>
        <taxon>Chlorophyceae</taxon>
        <taxon>CS clade</taxon>
        <taxon>Chlamydomonadales</taxon>
        <taxon>Chlamydomonadaceae</taxon>
        <taxon>Chlamydomonas</taxon>
    </lineage>
</organism>
<reference evidence="1" key="1">
    <citation type="journal article" date="2020" name="bioRxiv">
        <title>Comparative genomics of Chlamydomonas.</title>
        <authorList>
            <person name="Craig R.J."/>
            <person name="Hasan A.R."/>
            <person name="Ness R.W."/>
            <person name="Keightley P.D."/>
        </authorList>
    </citation>
    <scope>NUCLEOTIDE SEQUENCE</scope>
    <source>
        <strain evidence="1">SAG 7.73</strain>
    </source>
</reference>
<gene>
    <name evidence="1" type="ORF">HXX76_014148</name>
</gene>